<sequence>MKKSTKSAKTPATPQAKKTVSKKTVGTKKAVAKKAPAPAAKVVPAPVKKAPVKKAAAPKKAATVKKVAVKKAVVKKTVAPKQATVSATVISARIDIGFGHALFIRGEGPGLSWDAGTPLNCVADDQWTIALTGATSPVVFKFLVDDLSWSAGEDYVVEPGSEVSLVPSF</sequence>
<proteinExistence type="predicted"/>
<dbReference type="Proteomes" id="UP001218638">
    <property type="component" value="Chromosome"/>
</dbReference>
<evidence type="ECO:0008006" key="4">
    <source>
        <dbReference type="Google" id="ProtNLM"/>
    </source>
</evidence>
<evidence type="ECO:0000256" key="1">
    <source>
        <dbReference type="SAM" id="MobiDB-lite"/>
    </source>
</evidence>
<evidence type="ECO:0000313" key="3">
    <source>
        <dbReference type="Proteomes" id="UP001218638"/>
    </source>
</evidence>
<dbReference type="EMBL" id="CP119075">
    <property type="protein sequence ID" value="WED63049.1"/>
    <property type="molecule type" value="Genomic_DNA"/>
</dbReference>
<accession>A0AAF0CNX4</accession>
<protein>
    <recommendedName>
        <fullName evidence="4">CBM20 domain-containing protein</fullName>
    </recommendedName>
</protein>
<dbReference type="RefSeq" id="WP_330931724.1">
    <property type="nucleotide sequence ID" value="NZ_CP119075.1"/>
</dbReference>
<feature type="compositionally biased region" description="Low complexity" evidence="1">
    <location>
        <begin position="7"/>
        <end position="44"/>
    </location>
</feature>
<dbReference type="AlphaFoldDB" id="A0AAF0CNX4"/>
<name>A0AAF0CNX4_9BACT</name>
<feature type="region of interest" description="Disordered" evidence="1">
    <location>
        <begin position="1"/>
        <end position="44"/>
    </location>
</feature>
<reference evidence="2" key="1">
    <citation type="submission" date="2023-03" db="EMBL/GenBank/DDBJ databases">
        <title>Lomoglobus Profundus gen. nov., sp. nov., a novel member of the phylum Verrucomicrobia, isolated from deep-marine sediment of South China Sea.</title>
        <authorList>
            <person name="Ahmad T."/>
            <person name="Ishaq S.E."/>
            <person name="Wang F."/>
        </authorList>
    </citation>
    <scope>NUCLEOTIDE SEQUENCE</scope>
    <source>
        <strain evidence="2">LMO-M01</strain>
    </source>
</reference>
<organism evidence="2 3">
    <name type="scientific">Synoicihabitans lomoniglobus</name>
    <dbReference type="NCBI Taxonomy" id="2909285"/>
    <lineage>
        <taxon>Bacteria</taxon>
        <taxon>Pseudomonadati</taxon>
        <taxon>Verrucomicrobiota</taxon>
        <taxon>Opitutia</taxon>
        <taxon>Opitutales</taxon>
        <taxon>Opitutaceae</taxon>
        <taxon>Synoicihabitans</taxon>
    </lineage>
</organism>
<gene>
    <name evidence="2" type="ORF">PXH66_11970</name>
</gene>
<dbReference type="KEGG" id="slom:PXH66_11970"/>
<evidence type="ECO:0000313" key="2">
    <source>
        <dbReference type="EMBL" id="WED63049.1"/>
    </source>
</evidence>
<keyword evidence="3" id="KW-1185">Reference proteome</keyword>